<dbReference type="Proteomes" id="UP000275846">
    <property type="component" value="Unassembled WGS sequence"/>
</dbReference>
<dbReference type="AlphaFoldDB" id="A0A3P7C6K3"/>
<dbReference type="EMBL" id="UYSU01032503">
    <property type="protein sequence ID" value="VDL89705.1"/>
    <property type="molecule type" value="Genomic_DNA"/>
</dbReference>
<proteinExistence type="predicted"/>
<evidence type="ECO:0000313" key="2">
    <source>
        <dbReference type="Proteomes" id="UP000275846"/>
    </source>
</evidence>
<reference evidence="1 2" key="1">
    <citation type="submission" date="2018-11" db="EMBL/GenBank/DDBJ databases">
        <authorList>
            <consortium name="Pathogen Informatics"/>
        </authorList>
    </citation>
    <scope>NUCLEOTIDE SEQUENCE [LARGE SCALE GENOMIC DNA]</scope>
    <source>
        <strain evidence="1 2">NST_G2</strain>
    </source>
</reference>
<organism evidence="1 2">
    <name type="scientific">Schistocephalus solidus</name>
    <name type="common">Tapeworm</name>
    <dbReference type="NCBI Taxonomy" id="70667"/>
    <lineage>
        <taxon>Eukaryota</taxon>
        <taxon>Metazoa</taxon>
        <taxon>Spiralia</taxon>
        <taxon>Lophotrochozoa</taxon>
        <taxon>Platyhelminthes</taxon>
        <taxon>Cestoda</taxon>
        <taxon>Eucestoda</taxon>
        <taxon>Diphyllobothriidea</taxon>
        <taxon>Diphyllobothriidae</taxon>
        <taxon>Schistocephalus</taxon>
    </lineage>
</organism>
<accession>A0A3P7C6K3</accession>
<evidence type="ECO:0000313" key="1">
    <source>
        <dbReference type="EMBL" id="VDL89705.1"/>
    </source>
</evidence>
<protein>
    <submittedName>
        <fullName evidence="1">Uncharacterized protein</fullName>
    </submittedName>
</protein>
<gene>
    <name evidence="1" type="ORF">SSLN_LOCUS3320</name>
</gene>
<dbReference type="OrthoDB" id="10068075at2759"/>
<dbReference type="STRING" id="70667.A0A3P7C6K3"/>
<name>A0A3P7C6K3_SCHSO</name>
<keyword evidence="2" id="KW-1185">Reference proteome</keyword>
<sequence length="188" mass="21518">MRNRSKKECDIEIYHFNEKRVRRRVKLERTIFDSKSKTELTRVEVEAETDVDYGDDADEVKYLERIALGAQADARVAIEECVLLPSLVAYKRARGIIGDLFGQLNTVARSLLEGLFSPVQRTTHTAKSLSDLCIKVKAYEIALRQINCCVRYQWAEVTSRISKGRRDSNFADLMEFVEARSRIAGNIP</sequence>